<evidence type="ECO:0000313" key="1">
    <source>
        <dbReference type="EMBL" id="KAK8848699.1"/>
    </source>
</evidence>
<accession>A0ABR2HLS7</accession>
<organism evidence="1 2">
    <name type="scientific">Apiospora arundinis</name>
    <dbReference type="NCBI Taxonomy" id="335852"/>
    <lineage>
        <taxon>Eukaryota</taxon>
        <taxon>Fungi</taxon>
        <taxon>Dikarya</taxon>
        <taxon>Ascomycota</taxon>
        <taxon>Pezizomycotina</taxon>
        <taxon>Sordariomycetes</taxon>
        <taxon>Xylariomycetidae</taxon>
        <taxon>Amphisphaeriales</taxon>
        <taxon>Apiosporaceae</taxon>
        <taxon>Apiospora</taxon>
    </lineage>
</organism>
<keyword evidence="2" id="KW-1185">Reference proteome</keyword>
<name>A0ABR2HLS7_9PEZI</name>
<evidence type="ECO:0000313" key="2">
    <source>
        <dbReference type="Proteomes" id="UP001390339"/>
    </source>
</evidence>
<gene>
    <name evidence="1" type="ORF">PGQ11_015179</name>
</gene>
<protein>
    <submittedName>
        <fullName evidence="1">Uncharacterized protein</fullName>
    </submittedName>
</protein>
<proteinExistence type="predicted"/>
<sequence length="96" mass="10401">MVIPLTNWSALGWANTCLLAAQQAGSMYAAVFTLASRILAWGVNDILICWGTETSAKEKNADAEYACGGQYLRVTRLNLSVGENWVEAFKLAQDSA</sequence>
<dbReference type="Proteomes" id="UP001390339">
    <property type="component" value="Unassembled WGS sequence"/>
</dbReference>
<comment type="caution">
    <text evidence="1">The sequence shown here is derived from an EMBL/GenBank/DDBJ whole genome shotgun (WGS) entry which is preliminary data.</text>
</comment>
<reference evidence="1 2" key="1">
    <citation type="journal article" date="2024" name="IMA Fungus">
        <title>Apiospora arundinis, a panoply of carbohydrate-active enzymes and secondary metabolites.</title>
        <authorList>
            <person name="Sorensen T."/>
            <person name="Petersen C."/>
            <person name="Muurmann A.T."/>
            <person name="Christiansen J.V."/>
            <person name="Brundto M.L."/>
            <person name="Overgaard C.K."/>
            <person name="Boysen A.T."/>
            <person name="Wollenberg R.D."/>
            <person name="Larsen T.O."/>
            <person name="Sorensen J.L."/>
            <person name="Nielsen K.L."/>
            <person name="Sondergaard T.E."/>
        </authorList>
    </citation>
    <scope>NUCLEOTIDE SEQUENCE [LARGE SCALE GENOMIC DNA]</scope>
    <source>
        <strain evidence="1 2">AAU 773</strain>
    </source>
</reference>
<dbReference type="EMBL" id="JAPCWZ010000010">
    <property type="protein sequence ID" value="KAK8848699.1"/>
    <property type="molecule type" value="Genomic_DNA"/>
</dbReference>